<evidence type="ECO:0000256" key="1">
    <source>
        <dbReference type="SAM" id="MobiDB-lite"/>
    </source>
</evidence>
<accession>A0A0D9ZVK7</accession>
<evidence type="ECO:0000313" key="2">
    <source>
        <dbReference type="EnsemblPlants" id="OGLUM05G07130.1"/>
    </source>
</evidence>
<organism evidence="2">
    <name type="scientific">Oryza glumipatula</name>
    <dbReference type="NCBI Taxonomy" id="40148"/>
    <lineage>
        <taxon>Eukaryota</taxon>
        <taxon>Viridiplantae</taxon>
        <taxon>Streptophyta</taxon>
        <taxon>Embryophyta</taxon>
        <taxon>Tracheophyta</taxon>
        <taxon>Spermatophyta</taxon>
        <taxon>Magnoliopsida</taxon>
        <taxon>Liliopsida</taxon>
        <taxon>Poales</taxon>
        <taxon>Poaceae</taxon>
        <taxon>BOP clade</taxon>
        <taxon>Oryzoideae</taxon>
        <taxon>Oryzeae</taxon>
        <taxon>Oryzinae</taxon>
        <taxon>Oryza</taxon>
    </lineage>
</organism>
<reference evidence="2" key="1">
    <citation type="submission" date="2015-04" db="UniProtKB">
        <authorList>
            <consortium name="EnsemblPlants"/>
        </authorList>
    </citation>
    <scope>IDENTIFICATION</scope>
</reference>
<proteinExistence type="predicted"/>
<reference evidence="2" key="2">
    <citation type="submission" date="2018-05" db="EMBL/GenBank/DDBJ databases">
        <title>OgluRS3 (Oryza glumaepatula Reference Sequence Version 3).</title>
        <authorList>
            <person name="Zhang J."/>
            <person name="Kudrna D."/>
            <person name="Lee S."/>
            <person name="Talag J."/>
            <person name="Welchert J."/>
            <person name="Wing R.A."/>
        </authorList>
    </citation>
    <scope>NUCLEOTIDE SEQUENCE [LARGE SCALE GENOMIC DNA]</scope>
</reference>
<dbReference type="Gramene" id="OGLUM05G07130.1">
    <property type="protein sequence ID" value="OGLUM05G07130.1"/>
    <property type="gene ID" value="OGLUM05G07130"/>
</dbReference>
<name>A0A0D9ZVK7_9ORYZ</name>
<keyword evidence="3" id="KW-1185">Reference proteome</keyword>
<feature type="compositionally biased region" description="Acidic residues" evidence="1">
    <location>
        <begin position="46"/>
        <end position="56"/>
    </location>
</feature>
<dbReference type="HOGENOM" id="CLU_146319_0_0_1"/>
<dbReference type="EnsemblPlants" id="OGLUM05G07130.1">
    <property type="protein sequence ID" value="OGLUM05G07130.1"/>
    <property type="gene ID" value="OGLUM05G07130"/>
</dbReference>
<dbReference type="Proteomes" id="UP000026961">
    <property type="component" value="Chromosome 5"/>
</dbReference>
<feature type="region of interest" description="Disordered" evidence="1">
    <location>
        <begin position="27"/>
        <end position="72"/>
    </location>
</feature>
<evidence type="ECO:0000313" key="3">
    <source>
        <dbReference type="Proteomes" id="UP000026961"/>
    </source>
</evidence>
<sequence length="100" mass="10470">MSHIRPARDMDPNTMGHIAATVDASYSSGRWGAAPAEERPSSWTDEPSEEADEDRDWDGNAEAAGAGRLLFSPPPPAMAAATLLLLFLSASSDAVAEVGT</sequence>
<protein>
    <submittedName>
        <fullName evidence="2">Uncharacterized protein</fullName>
    </submittedName>
</protein>
<dbReference type="AlphaFoldDB" id="A0A0D9ZVK7"/>